<keyword evidence="1" id="KW-0472">Membrane</keyword>
<feature type="transmembrane region" description="Helical" evidence="1">
    <location>
        <begin position="428"/>
        <end position="447"/>
    </location>
</feature>
<feature type="domain" description="DUF8201" evidence="2">
    <location>
        <begin position="255"/>
        <end position="433"/>
    </location>
</feature>
<comment type="caution">
    <text evidence="3">The sequence shown here is derived from an EMBL/GenBank/DDBJ whole genome shotgun (WGS) entry which is preliminary data.</text>
</comment>
<accession>A0A2U1B1T3</accession>
<feature type="transmembrane region" description="Helical" evidence="1">
    <location>
        <begin position="204"/>
        <end position="221"/>
    </location>
</feature>
<organism evidence="3 4">
    <name type="scientific">Victivallis vadensis</name>
    <dbReference type="NCBI Taxonomy" id="172901"/>
    <lineage>
        <taxon>Bacteria</taxon>
        <taxon>Pseudomonadati</taxon>
        <taxon>Lentisphaerota</taxon>
        <taxon>Lentisphaeria</taxon>
        <taxon>Victivallales</taxon>
        <taxon>Victivallaceae</taxon>
        <taxon>Victivallis</taxon>
    </lineage>
</organism>
<feature type="transmembrane region" description="Helical" evidence="1">
    <location>
        <begin position="257"/>
        <end position="282"/>
    </location>
</feature>
<keyword evidence="1" id="KW-1133">Transmembrane helix</keyword>
<keyword evidence="1" id="KW-0812">Transmembrane</keyword>
<keyword evidence="4" id="KW-1185">Reference proteome</keyword>
<dbReference type="AlphaFoldDB" id="A0A2U1B1T3"/>
<feature type="transmembrane region" description="Helical" evidence="1">
    <location>
        <begin position="376"/>
        <end position="393"/>
    </location>
</feature>
<dbReference type="Proteomes" id="UP000245959">
    <property type="component" value="Unassembled WGS sequence"/>
</dbReference>
<evidence type="ECO:0000313" key="4">
    <source>
        <dbReference type="Proteomes" id="UP000245959"/>
    </source>
</evidence>
<evidence type="ECO:0000313" key="3">
    <source>
        <dbReference type="EMBL" id="PVY42625.1"/>
    </source>
</evidence>
<dbReference type="EMBL" id="QEKH01000011">
    <property type="protein sequence ID" value="PVY42625.1"/>
    <property type="molecule type" value="Genomic_DNA"/>
</dbReference>
<dbReference type="InterPro" id="IPR058514">
    <property type="entry name" value="DUF8201"/>
</dbReference>
<feature type="transmembrane region" description="Helical" evidence="1">
    <location>
        <begin position="347"/>
        <end position="364"/>
    </location>
</feature>
<proteinExistence type="predicted"/>
<dbReference type="GeneID" id="78295130"/>
<name>A0A2U1B1T3_9BACT</name>
<gene>
    <name evidence="3" type="ORF">C8D82_11182</name>
</gene>
<feature type="transmembrane region" description="Helical" evidence="1">
    <location>
        <begin position="49"/>
        <end position="72"/>
    </location>
</feature>
<feature type="transmembrane region" description="Helical" evidence="1">
    <location>
        <begin position="181"/>
        <end position="198"/>
    </location>
</feature>
<feature type="transmembrane region" description="Helical" evidence="1">
    <location>
        <begin position="15"/>
        <end position="37"/>
    </location>
</feature>
<protein>
    <recommendedName>
        <fullName evidence="2">DUF8201 domain-containing protein</fullName>
    </recommendedName>
</protein>
<evidence type="ECO:0000259" key="2">
    <source>
        <dbReference type="Pfam" id="PF26626"/>
    </source>
</evidence>
<sequence>MNLELHLAQLQQPPAIALIASVLMLAAGYGIGVLATLPFPAIRRSVLRVLLLTVLGLDLIALCSLFAAPLVAMAPRPVLWAVSGAAALYGAFRLRRDLSGIFKQPVLLLFTAGFGVFTLGSALCLPYAWDEQVYQAALPFRYLAQGSAAVLPDNPYSALASMNHFLLLIPCKLGGVLMPRLLVWSSYLLIFPWFYLLLERRGKVAAAILTLAVVLAPVTPVMNRNAYAEGYILLNLLAGLTALRLCRKQPLPMALYLGFFSGMAAAVKLTGGGVSLALFFLWLGTLDRDRLRRFGCYAAGAVLGMAPFYLRTFLCTGNPFYPYGSFLFAPGTPAAEVELYHTQLGSHLYGLSGISGILSGWILAAFDRKTFDGVTFGWQFLLMAAAAATAAWLTGRRSPGRFRILRYPVFAVSALYLFWAFSSQQTRFLYPLLFLAALGAGFLMPLLTMKQRRLCLIAIGAAAAFSIFPPGFNHYRQAWKLHTLSTREPVKFLSFAARDPEYFTMLEYIGKHIPADSRLLLVFERRGLYVPREYRIGTPCFQQAHFTPVPADAAGTLSAIRHSGADYLLIGASSQDPDYLEAYNEENARLAGHLRTLLRDGALTLVEVPGTGAYTLLKVN</sequence>
<dbReference type="RefSeq" id="WP_116883816.1">
    <property type="nucleotide sequence ID" value="NZ_QEKH01000011.1"/>
</dbReference>
<evidence type="ECO:0000256" key="1">
    <source>
        <dbReference type="SAM" id="Phobius"/>
    </source>
</evidence>
<feature type="transmembrane region" description="Helical" evidence="1">
    <location>
        <begin position="454"/>
        <end position="472"/>
    </location>
</feature>
<feature type="transmembrane region" description="Helical" evidence="1">
    <location>
        <begin position="405"/>
        <end position="422"/>
    </location>
</feature>
<feature type="transmembrane region" description="Helical" evidence="1">
    <location>
        <begin position="78"/>
        <end position="94"/>
    </location>
</feature>
<dbReference type="Pfam" id="PF26626">
    <property type="entry name" value="DUF8201"/>
    <property type="match status" value="1"/>
</dbReference>
<reference evidence="3 4" key="1">
    <citation type="submission" date="2018-04" db="EMBL/GenBank/DDBJ databases">
        <title>Genomic Encyclopedia of Type Strains, Phase IV (KMG-IV): sequencing the most valuable type-strain genomes for metagenomic binning, comparative biology and taxonomic classification.</title>
        <authorList>
            <person name="Goeker M."/>
        </authorList>
    </citation>
    <scope>NUCLEOTIDE SEQUENCE [LARGE SCALE GENOMIC DNA]</scope>
    <source>
        <strain evidence="3 4">DSM 14823</strain>
    </source>
</reference>
<feature type="transmembrane region" description="Helical" evidence="1">
    <location>
        <begin position="106"/>
        <end position="129"/>
    </location>
</feature>